<protein>
    <recommendedName>
        <fullName evidence="1">RNA-directed DNA polymerase</fullName>
        <ecNumber evidence="1">2.7.7.49</ecNumber>
    </recommendedName>
</protein>
<comment type="caution">
    <text evidence="11">The sequence shown here is derived from an EMBL/GenBank/DDBJ whole genome shotgun (WGS) entry which is preliminary data.</text>
</comment>
<dbReference type="RefSeq" id="WP_233388516.1">
    <property type="nucleotide sequence ID" value="NZ_JAJTWT010000001.1"/>
</dbReference>
<dbReference type="EMBL" id="JAJTWT010000001">
    <property type="protein sequence ID" value="MCE4535803.1"/>
    <property type="molecule type" value="Genomic_DNA"/>
</dbReference>
<keyword evidence="2" id="KW-0808">Transferase</keyword>
<evidence type="ECO:0000313" key="12">
    <source>
        <dbReference type="Proteomes" id="UP001201463"/>
    </source>
</evidence>
<dbReference type="InterPro" id="IPR051083">
    <property type="entry name" value="GrpII_Intron_Splice-Mob/Def"/>
</dbReference>
<name>A0ABS8XAE4_9BURK</name>
<dbReference type="InterPro" id="IPR000123">
    <property type="entry name" value="Reverse_transcriptase_msDNA"/>
</dbReference>
<evidence type="ECO:0000256" key="8">
    <source>
        <dbReference type="ARBA" id="ARBA00034120"/>
    </source>
</evidence>
<keyword evidence="4" id="KW-0479">Metal-binding</keyword>
<dbReference type="PROSITE" id="PS50878">
    <property type="entry name" value="RT_POL"/>
    <property type="match status" value="1"/>
</dbReference>
<keyword evidence="6 11" id="KW-0695">RNA-directed DNA polymerase</keyword>
<comment type="catalytic activity">
    <reaction evidence="9">
        <text>DNA(n) + a 2'-deoxyribonucleoside 5'-triphosphate = DNA(n+1) + diphosphate</text>
        <dbReference type="Rhea" id="RHEA:22508"/>
        <dbReference type="Rhea" id="RHEA-COMP:17339"/>
        <dbReference type="Rhea" id="RHEA-COMP:17340"/>
        <dbReference type="ChEBI" id="CHEBI:33019"/>
        <dbReference type="ChEBI" id="CHEBI:61560"/>
        <dbReference type="ChEBI" id="CHEBI:173112"/>
        <dbReference type="EC" id="2.7.7.49"/>
    </reaction>
</comment>
<evidence type="ECO:0000256" key="2">
    <source>
        <dbReference type="ARBA" id="ARBA00022679"/>
    </source>
</evidence>
<dbReference type="CDD" id="cd03487">
    <property type="entry name" value="RT_Bac_retron_II"/>
    <property type="match status" value="1"/>
</dbReference>
<dbReference type="SUPFAM" id="SSF56672">
    <property type="entry name" value="DNA/RNA polymerases"/>
    <property type="match status" value="1"/>
</dbReference>
<reference evidence="11 12" key="1">
    <citation type="submission" date="2021-12" db="EMBL/GenBank/DDBJ databases">
        <title>Genome seq of p7.</title>
        <authorList>
            <person name="Seo T."/>
        </authorList>
    </citation>
    <scope>NUCLEOTIDE SEQUENCE [LARGE SCALE GENOMIC DNA]</scope>
    <source>
        <strain evidence="11 12">P7</strain>
    </source>
</reference>
<gene>
    <name evidence="11" type="ORF">LXT12_00830</name>
</gene>
<dbReference type="Proteomes" id="UP001201463">
    <property type="component" value="Unassembled WGS sequence"/>
</dbReference>
<keyword evidence="7" id="KW-0051">Antiviral defense</keyword>
<evidence type="ECO:0000256" key="9">
    <source>
        <dbReference type="ARBA" id="ARBA00048173"/>
    </source>
</evidence>
<comment type="similarity">
    <text evidence="8">Belongs to the bacterial reverse transcriptase family.</text>
</comment>
<evidence type="ECO:0000256" key="3">
    <source>
        <dbReference type="ARBA" id="ARBA00022695"/>
    </source>
</evidence>
<proteinExistence type="inferred from homology"/>
<evidence type="ECO:0000256" key="6">
    <source>
        <dbReference type="ARBA" id="ARBA00022918"/>
    </source>
</evidence>
<accession>A0ABS8XAE4</accession>
<sequence>MRLPHPLLNSQFFQYASLSELLKATERALSESERELMLQLSGKGLPPISSRAALAAMLGINEGLIWSFEARPGRHYRTFYIPKGKDVRRIDAPRVALKIVQKWIGFQLAKAYLPPEHVCGFVEGRSHIDAARIHCRATWVFGVDIQNFFPTTPIDVVARALLDIGYHELGAVLISRLCCFENALAQGAPSSPILSNMCFASYDQRLKAIADRYGARLTRYADDIVFSGQDDFPVALKEEVLGIFASGPWALSNQKIKLAVWPQRLKVHGLLVHGDQLRLTKGYRNRLRAYEHLLAAGKIRAESISVVRGHLGYKDQVAKRA</sequence>
<keyword evidence="12" id="KW-1185">Reference proteome</keyword>
<dbReference type="PRINTS" id="PR00866">
    <property type="entry name" value="RNADNAPOLMS"/>
</dbReference>
<keyword evidence="3" id="KW-0548">Nucleotidyltransferase</keyword>
<evidence type="ECO:0000256" key="7">
    <source>
        <dbReference type="ARBA" id="ARBA00023118"/>
    </source>
</evidence>
<dbReference type="InterPro" id="IPR043502">
    <property type="entry name" value="DNA/RNA_pol_sf"/>
</dbReference>
<feature type="domain" description="Reverse transcriptase" evidence="10">
    <location>
        <begin position="62"/>
        <end position="272"/>
    </location>
</feature>
<organism evidence="11 12">
    <name type="scientific">Pelomonas caseinilytica</name>
    <dbReference type="NCBI Taxonomy" id="2906763"/>
    <lineage>
        <taxon>Bacteria</taxon>
        <taxon>Pseudomonadati</taxon>
        <taxon>Pseudomonadota</taxon>
        <taxon>Betaproteobacteria</taxon>
        <taxon>Burkholderiales</taxon>
        <taxon>Sphaerotilaceae</taxon>
        <taxon>Roseateles</taxon>
    </lineage>
</organism>
<keyword evidence="5" id="KW-0460">Magnesium</keyword>
<evidence type="ECO:0000256" key="1">
    <source>
        <dbReference type="ARBA" id="ARBA00012493"/>
    </source>
</evidence>
<evidence type="ECO:0000256" key="5">
    <source>
        <dbReference type="ARBA" id="ARBA00022842"/>
    </source>
</evidence>
<dbReference type="PANTHER" id="PTHR34047">
    <property type="entry name" value="NUCLEAR INTRON MATURASE 1, MITOCHONDRIAL-RELATED"/>
    <property type="match status" value="1"/>
</dbReference>
<dbReference type="InterPro" id="IPR000477">
    <property type="entry name" value="RT_dom"/>
</dbReference>
<dbReference type="Pfam" id="PF00078">
    <property type="entry name" value="RVT_1"/>
    <property type="match status" value="1"/>
</dbReference>
<evidence type="ECO:0000313" key="11">
    <source>
        <dbReference type="EMBL" id="MCE4535803.1"/>
    </source>
</evidence>
<dbReference type="GO" id="GO:0003964">
    <property type="term" value="F:RNA-directed DNA polymerase activity"/>
    <property type="evidence" value="ECO:0007669"/>
    <property type="project" value="UniProtKB-KW"/>
</dbReference>
<evidence type="ECO:0000259" key="10">
    <source>
        <dbReference type="PROSITE" id="PS50878"/>
    </source>
</evidence>
<dbReference type="EC" id="2.7.7.49" evidence="1"/>
<evidence type="ECO:0000256" key="4">
    <source>
        <dbReference type="ARBA" id="ARBA00022723"/>
    </source>
</evidence>